<dbReference type="Proteomes" id="UP001221757">
    <property type="component" value="Unassembled WGS sequence"/>
</dbReference>
<name>A0AAD7CQ83_MYCRO</name>
<comment type="caution">
    <text evidence="2">The sequence shown here is derived from an EMBL/GenBank/DDBJ whole genome shotgun (WGS) entry which is preliminary data.</text>
</comment>
<keyword evidence="3" id="KW-1185">Reference proteome</keyword>
<feature type="region of interest" description="Disordered" evidence="1">
    <location>
        <begin position="266"/>
        <end position="289"/>
    </location>
</feature>
<evidence type="ECO:0000256" key="1">
    <source>
        <dbReference type="SAM" id="MobiDB-lite"/>
    </source>
</evidence>
<sequence>MHDSPAQTAPPSAAIARARLHAGDTVPQASFLVSQRQSILSLRKLRRPSNVCLRETTPSHFVYGVKDTATRDRLPTSAQDDEHRDVGLATTNAHRSKGSTRWAALDVGPLTLEPSSCKREQGPEMRESKWGSMQLQSLGHSGFMEEHPSRAREPTYFKRIGAASSSVACLVYPSDPATSILSTERSVDQPPVGKMGGIPSKDSPTRTRDSGKLAANPDASFGLDSDVVPYHIGKRRMTVVAIVRWRQPESRQSGAVGVEPARRAGLSNRACGPASEKKDVQRSTPPDPLARFRGRACEAYREERRKLKIDSHTYLHPGRLLRICREDADRYSARKTLQVLRKTSTARNRLEEEGHAMETKVDVLRTTRGQENLVIPSLAASNCHLRHLRIPPTSHRGDIYHVSGCPGEMGSDGTRCTRWTSGLKEEAPHVPDRARSDNTFLIESSHLLLLPCWPQTLRAGYGSEALLPPVQPVTTGSTRPSEPRITHAGRLTVQPVGPLGSGARREAFRKRTSSPQMIATPTPPQFAQGYYLEPPLGKLFSLLQFTPPPSLTVTAGASTRHPCLERSTAPRYHSAIP</sequence>
<gene>
    <name evidence="2" type="ORF">B0H17DRAFT_1145728</name>
</gene>
<proteinExistence type="predicted"/>
<organism evidence="2 3">
    <name type="scientific">Mycena rosella</name>
    <name type="common">Pink bonnet</name>
    <name type="synonym">Agaricus rosellus</name>
    <dbReference type="NCBI Taxonomy" id="1033263"/>
    <lineage>
        <taxon>Eukaryota</taxon>
        <taxon>Fungi</taxon>
        <taxon>Dikarya</taxon>
        <taxon>Basidiomycota</taxon>
        <taxon>Agaricomycotina</taxon>
        <taxon>Agaricomycetes</taxon>
        <taxon>Agaricomycetidae</taxon>
        <taxon>Agaricales</taxon>
        <taxon>Marasmiineae</taxon>
        <taxon>Mycenaceae</taxon>
        <taxon>Mycena</taxon>
    </lineage>
</organism>
<evidence type="ECO:0000313" key="2">
    <source>
        <dbReference type="EMBL" id="KAJ7658013.1"/>
    </source>
</evidence>
<evidence type="ECO:0000313" key="3">
    <source>
        <dbReference type="Proteomes" id="UP001221757"/>
    </source>
</evidence>
<feature type="region of interest" description="Disordered" evidence="1">
    <location>
        <begin position="185"/>
        <end position="217"/>
    </location>
</feature>
<protein>
    <submittedName>
        <fullName evidence="2">Uncharacterized protein</fullName>
    </submittedName>
</protein>
<accession>A0AAD7CQ83</accession>
<dbReference type="EMBL" id="JARKIE010000284">
    <property type="protein sequence ID" value="KAJ7658013.1"/>
    <property type="molecule type" value="Genomic_DNA"/>
</dbReference>
<dbReference type="AlphaFoldDB" id="A0AAD7CQ83"/>
<reference evidence="2" key="1">
    <citation type="submission" date="2023-03" db="EMBL/GenBank/DDBJ databases">
        <title>Massive genome expansion in bonnet fungi (Mycena s.s.) driven by repeated elements and novel gene families across ecological guilds.</title>
        <authorList>
            <consortium name="Lawrence Berkeley National Laboratory"/>
            <person name="Harder C.B."/>
            <person name="Miyauchi S."/>
            <person name="Viragh M."/>
            <person name="Kuo A."/>
            <person name="Thoen E."/>
            <person name="Andreopoulos B."/>
            <person name="Lu D."/>
            <person name="Skrede I."/>
            <person name="Drula E."/>
            <person name="Henrissat B."/>
            <person name="Morin E."/>
            <person name="Kohler A."/>
            <person name="Barry K."/>
            <person name="LaButti K."/>
            <person name="Morin E."/>
            <person name="Salamov A."/>
            <person name="Lipzen A."/>
            <person name="Mereny Z."/>
            <person name="Hegedus B."/>
            <person name="Baldrian P."/>
            <person name="Stursova M."/>
            <person name="Weitz H."/>
            <person name="Taylor A."/>
            <person name="Grigoriev I.V."/>
            <person name="Nagy L.G."/>
            <person name="Martin F."/>
            <person name="Kauserud H."/>
        </authorList>
    </citation>
    <scope>NUCLEOTIDE SEQUENCE</scope>
    <source>
        <strain evidence="2">CBHHK067</strain>
    </source>
</reference>